<dbReference type="GO" id="GO:0016020">
    <property type="term" value="C:membrane"/>
    <property type="evidence" value="ECO:0007669"/>
    <property type="project" value="TreeGrafter"/>
</dbReference>
<evidence type="ECO:0000313" key="8">
    <source>
        <dbReference type="Proteomes" id="UP000183868"/>
    </source>
</evidence>
<dbReference type="Pfam" id="PF00501">
    <property type="entry name" value="AMP-binding"/>
    <property type="match status" value="1"/>
</dbReference>
<dbReference type="KEGG" id="caby:Cabys_3354"/>
<dbReference type="EMBL" id="CP018099">
    <property type="protein sequence ID" value="APF20102.1"/>
    <property type="molecule type" value="Genomic_DNA"/>
</dbReference>
<keyword evidence="6" id="KW-0436">Ligase</keyword>
<feature type="domain" description="N-acetyltransferase" evidence="4">
    <location>
        <begin position="1469"/>
        <end position="1593"/>
    </location>
</feature>
<dbReference type="SUPFAM" id="SSF55729">
    <property type="entry name" value="Acyl-CoA N-acyltransferases (Nat)"/>
    <property type="match status" value="1"/>
</dbReference>
<dbReference type="RefSeq" id="WP_006927099.1">
    <property type="nucleotide sequence ID" value="NZ_CM001402.1"/>
</dbReference>
<dbReference type="GO" id="GO:0005524">
    <property type="term" value="F:ATP binding"/>
    <property type="evidence" value="ECO:0007669"/>
    <property type="project" value="UniProtKB-KW"/>
</dbReference>
<sequence length="1596" mass="185643">MAENKPTDISRLKQLFSAGELAMEAEEWPRAIKRFEKQIHTLVRSSAFNEREVLLELNELFDIIFKTGLAGSFTAQMPEQTFLLLGRHLLTVSGDLQNEARKIIHLYLELFRQPAFLKQIKQTQPWEELILQLIEKSNFTIAPLLRQRFQLYADKTIFALISGENVVRYSFATVRERILQYARGLLALGGSVPQGRPTVAFFMENSLEMALLDLACLSSGLVNVMIPANSVGHQVAFILNQTGAKILLISGHKQLEIVNQVRRELRHVDQIVMIKEQPTEERILSQTQLIQMGMNISDDQVVARQESFTTRDLATIMYTSGTTGEPKGIMFSHLNIIYKRFCRAMALPEIGPQDRFLSYLPLFHTFGRYLEMMGAVFWSAEYYFMENPAIDTLVRNMQLVRPTIFISIPKKWMQLYEYIARRVDVELDDERLILKTLKEVTGGQLRWGLSAAGYLDPAIFRFFQRNGVELLSGFGMTEATGGITMTEPGNYVENTLGKPLPGIEAKLAKDGELLIRGPYVMIGYYGHREQPFVDGWFPTGDIMRRLPNGYFEIIDRKKEIYKNIRGETIAPQRIENFFYDSEFVKQVFLVGDNRPFNTVLIYPNFEGADNPLRQMNAEELHDFFSSLVVTVNNFLAPFERIVDFRIVDRPFSAEHGELTPKGTFKRRVIEKNFAHLIEAMYEQSFIDFKWQGLTLQIPNWFLREKSYLVKDIQLDENGMIVPEYGRVLPLQRIDQDLLQIGNYVYRFTRPFIDLQIVFSNPLYWLGNRAIIEFTGEEIFHWYRLDNFSESLQIVRYYHPIDLTAREQEEFLHLNTLKEVSLNGVHLALLHIQSEDEAAIEKGIAYLKIILDDPQQSLYALLRQIIGYPRYVWSVSALQQMFRLGLSLFKGWAFQDYLARYVDFNFRFLTPDFIAEVADKLEVDVEVLQGIHSLIKNEINKMQGGMAIRQTGIAPLLHLLGQIGVLHPMYYKQIRQCIVRYQLRKDIPGLAELASEVRIKLLEGFRRWIGENQKISIDVETGEEYRWSDVVIFEEDIPAEDKAFLLKAITERPIIREALFLLGDGILAGLYDIPPGGVWISTLFHEPGHSVYRVSVQTRFQGGADFVINLERDQPTETIREEMNWLIHAGAAARGIRLVEEFGGFWREFNLWTEEYIPGDSLQVYISKLMRRNNQDSRQRLKVLWPHFVWSGISAHISFWRRTGYQLEIEDKSAANIMIPAHDYLTGVRIFSIRNRKKSDGLLALIADFYRQFVETQIAAYPFLKDEKLWHYIFSGILDAEGESKALEQLRALLNEQAEQLQEQGFLKALKTFLRQVEKDGFIPRNLYFAIQRFRRWINLNPRADFSAQLFTLNELYETYQLSKFEKRYPEIRIRFYLETVFKDSIPEMRKKLKNIIRRAAQKAIPHEERLKLFSELRNQFDLNEKEEFFLSRLGYPHLQPEDSAGWLSASPSGVQQSDVVVTMEDYDGRRFHVRKPMSPKEIARLHNIFLEANLPVVFKPEHRFLIAVSERGYVIGGLFYSMLNEETAHMEKIVVTAKYRRKGISEGLMVEFFNRMRDAGFKYVTTGFFRPEYFYRFGFKIERKYAGLVKDLTEGN</sequence>
<dbReference type="InterPro" id="IPR000873">
    <property type="entry name" value="AMP-dep_synth/lig_dom"/>
</dbReference>
<keyword evidence="7" id="KW-1185">Reference proteome</keyword>
<reference evidence="6 7" key="1">
    <citation type="submission" date="2011-09" db="EMBL/GenBank/DDBJ databases">
        <title>The permanent draft genome of Caldithrix abyssi DSM 13497.</title>
        <authorList>
            <consortium name="US DOE Joint Genome Institute (JGI-PGF)"/>
            <person name="Lucas S."/>
            <person name="Han J."/>
            <person name="Lapidus A."/>
            <person name="Bruce D."/>
            <person name="Goodwin L."/>
            <person name="Pitluck S."/>
            <person name="Peters L."/>
            <person name="Kyrpides N."/>
            <person name="Mavromatis K."/>
            <person name="Ivanova N."/>
            <person name="Mikhailova N."/>
            <person name="Chertkov O."/>
            <person name="Detter J.C."/>
            <person name="Tapia R."/>
            <person name="Han C."/>
            <person name="Land M."/>
            <person name="Hauser L."/>
            <person name="Markowitz V."/>
            <person name="Cheng J.-F."/>
            <person name="Hugenholtz P."/>
            <person name="Woyke T."/>
            <person name="Wu D."/>
            <person name="Spring S."/>
            <person name="Brambilla E."/>
            <person name="Klenk H.-P."/>
            <person name="Eisen J.A."/>
        </authorList>
    </citation>
    <scope>NUCLEOTIDE SEQUENCE [LARGE SCALE GENOMIC DNA]</scope>
    <source>
        <strain evidence="6 7">DSM 13497</strain>
    </source>
</reference>
<dbReference type="InterPro" id="IPR000182">
    <property type="entry name" value="GNAT_dom"/>
</dbReference>
<dbReference type="CDD" id="cd04301">
    <property type="entry name" value="NAT_SF"/>
    <property type="match status" value="1"/>
</dbReference>
<dbReference type="PANTHER" id="PTHR43272:SF33">
    <property type="entry name" value="AMP-BINDING DOMAIN-CONTAINING PROTEIN-RELATED"/>
    <property type="match status" value="1"/>
</dbReference>
<dbReference type="InterPro" id="IPR042099">
    <property type="entry name" value="ANL_N_sf"/>
</dbReference>
<dbReference type="OrthoDB" id="9799237at2"/>
<dbReference type="STRING" id="880073.Cabys_3354"/>
<proteinExistence type="predicted"/>
<accession>H1XRL8</accession>
<feature type="coiled-coil region" evidence="3">
    <location>
        <begin position="1276"/>
        <end position="1303"/>
    </location>
</feature>
<name>H1XRL8_CALAY</name>
<dbReference type="GO" id="GO:0004467">
    <property type="term" value="F:long-chain fatty acid-CoA ligase activity"/>
    <property type="evidence" value="ECO:0007669"/>
    <property type="project" value="TreeGrafter"/>
</dbReference>
<dbReference type="PROSITE" id="PS51186">
    <property type="entry name" value="GNAT"/>
    <property type="match status" value="1"/>
</dbReference>
<keyword evidence="3" id="KW-0175">Coiled coil</keyword>
<evidence type="ECO:0000259" key="4">
    <source>
        <dbReference type="PROSITE" id="PS51186"/>
    </source>
</evidence>
<dbReference type="Proteomes" id="UP000183868">
    <property type="component" value="Chromosome"/>
</dbReference>
<dbReference type="eggNOG" id="COG1022">
    <property type="taxonomic scope" value="Bacteria"/>
</dbReference>
<evidence type="ECO:0000313" key="6">
    <source>
        <dbReference type="EMBL" id="EHO40171.1"/>
    </source>
</evidence>
<dbReference type="InterPro" id="IPR016181">
    <property type="entry name" value="Acyl_CoA_acyltransferase"/>
</dbReference>
<dbReference type="PaxDb" id="880073-Calab_0527"/>
<evidence type="ECO:0000256" key="1">
    <source>
        <dbReference type="ARBA" id="ARBA00022741"/>
    </source>
</evidence>
<dbReference type="Pfam" id="PF00583">
    <property type="entry name" value="Acetyltransf_1"/>
    <property type="match status" value="1"/>
</dbReference>
<dbReference type="GO" id="GO:0016747">
    <property type="term" value="F:acyltransferase activity, transferring groups other than amino-acyl groups"/>
    <property type="evidence" value="ECO:0007669"/>
    <property type="project" value="InterPro"/>
</dbReference>
<evidence type="ECO:0000313" key="7">
    <source>
        <dbReference type="Proteomes" id="UP000004671"/>
    </source>
</evidence>
<dbReference type="Gene3D" id="3.40.50.12780">
    <property type="entry name" value="N-terminal domain of ligase-like"/>
    <property type="match status" value="1"/>
</dbReference>
<reference evidence="5 8" key="2">
    <citation type="submission" date="2016-11" db="EMBL/GenBank/DDBJ databases">
        <title>Genomic analysis of Caldithrix abyssi and proposal of a novel bacterial phylum Caldithrichaeota.</title>
        <authorList>
            <person name="Kublanov I."/>
            <person name="Sigalova O."/>
            <person name="Gavrilov S."/>
            <person name="Lebedinsky A."/>
            <person name="Ivanova N."/>
            <person name="Daum C."/>
            <person name="Reddy T."/>
            <person name="Klenk H.P."/>
            <person name="Goker M."/>
            <person name="Reva O."/>
            <person name="Miroshnichenko M."/>
            <person name="Kyprides N."/>
            <person name="Woyke T."/>
            <person name="Gelfand M."/>
        </authorList>
    </citation>
    <scope>NUCLEOTIDE SEQUENCE [LARGE SCALE GENOMIC DNA]</scope>
    <source>
        <strain evidence="5 8">LF13</strain>
    </source>
</reference>
<dbReference type="InParanoid" id="H1XRL8"/>
<evidence type="ECO:0000313" key="5">
    <source>
        <dbReference type="EMBL" id="APF20102.1"/>
    </source>
</evidence>
<dbReference type="Proteomes" id="UP000004671">
    <property type="component" value="Chromosome"/>
</dbReference>
<dbReference type="SUPFAM" id="SSF56801">
    <property type="entry name" value="Acetyl-CoA synthetase-like"/>
    <property type="match status" value="1"/>
</dbReference>
<dbReference type="Pfam" id="PF23562">
    <property type="entry name" value="AMP-binding_C_3"/>
    <property type="match status" value="1"/>
</dbReference>
<keyword evidence="2" id="KW-0067">ATP-binding</keyword>
<dbReference type="EMBL" id="CM001402">
    <property type="protein sequence ID" value="EHO40171.1"/>
    <property type="molecule type" value="Genomic_DNA"/>
</dbReference>
<evidence type="ECO:0000256" key="3">
    <source>
        <dbReference type="SAM" id="Coils"/>
    </source>
</evidence>
<dbReference type="eggNOG" id="COG0456">
    <property type="taxonomic scope" value="Bacteria"/>
</dbReference>
<dbReference type="HOGENOM" id="CLU_246436_0_0_0"/>
<protein>
    <submittedName>
        <fullName evidence="6">AMP-dependent synthetase and ligase</fullName>
    </submittedName>
    <submittedName>
        <fullName evidence="5">Long-chain acyl-CoA synthetase (AMP-forming)</fullName>
    </submittedName>
</protein>
<organism evidence="6 7">
    <name type="scientific">Caldithrix abyssi DSM 13497</name>
    <dbReference type="NCBI Taxonomy" id="880073"/>
    <lineage>
        <taxon>Bacteria</taxon>
        <taxon>Pseudomonadati</taxon>
        <taxon>Calditrichota</taxon>
        <taxon>Calditrichia</taxon>
        <taxon>Calditrichales</taxon>
        <taxon>Calditrichaceae</taxon>
        <taxon>Caldithrix</taxon>
    </lineage>
</organism>
<dbReference type="PANTHER" id="PTHR43272">
    <property type="entry name" value="LONG-CHAIN-FATTY-ACID--COA LIGASE"/>
    <property type="match status" value="1"/>
</dbReference>
<dbReference type="InterPro" id="IPR020845">
    <property type="entry name" value="AMP-binding_CS"/>
</dbReference>
<dbReference type="PROSITE" id="PS00455">
    <property type="entry name" value="AMP_BINDING"/>
    <property type="match status" value="1"/>
</dbReference>
<dbReference type="Gene3D" id="3.40.630.30">
    <property type="match status" value="1"/>
</dbReference>
<keyword evidence="1" id="KW-0547">Nucleotide-binding</keyword>
<evidence type="ECO:0000256" key="2">
    <source>
        <dbReference type="ARBA" id="ARBA00022840"/>
    </source>
</evidence>
<gene>
    <name evidence="5" type="ORF">Cabys_3354</name>
    <name evidence="6" type="ORF">Calab_0527</name>
</gene>